<evidence type="ECO:0000313" key="2">
    <source>
        <dbReference type="EMBL" id="VUX32708.1"/>
    </source>
</evidence>
<accession>A0A564VJY3</accession>
<feature type="transmembrane region" description="Helical" evidence="1">
    <location>
        <begin position="189"/>
        <end position="212"/>
    </location>
</feature>
<dbReference type="AlphaFoldDB" id="A0A564VJY3"/>
<reference evidence="2 3" key="1">
    <citation type="submission" date="2019-07" db="EMBL/GenBank/DDBJ databases">
        <authorList>
            <person name="Hibberd C M."/>
            <person name="Gehrig L. J."/>
            <person name="Chang H.-W."/>
            <person name="Venkatesh S."/>
        </authorList>
    </citation>
    <scope>NUCLEOTIDE SEQUENCE [LARGE SCALE GENOMIC DNA]</scope>
    <source>
        <strain evidence="2">Bifidobacterium_longum_subsp_infantis_JG_Bg463</strain>
    </source>
</reference>
<evidence type="ECO:0000313" key="3">
    <source>
        <dbReference type="Proteomes" id="UP000345266"/>
    </source>
</evidence>
<keyword evidence="1" id="KW-1133">Transmembrane helix</keyword>
<keyword evidence="1" id="KW-0472">Membrane</keyword>
<protein>
    <recommendedName>
        <fullName evidence="4">Glycosyltransferase RgtA/B/C/D-like domain-containing protein</fullName>
    </recommendedName>
</protein>
<keyword evidence="1" id="KW-0812">Transmembrane</keyword>
<dbReference type="Pfam" id="PF09913">
    <property type="entry name" value="DUF2142"/>
    <property type="match status" value="1"/>
</dbReference>
<feature type="transmembrane region" description="Helical" evidence="1">
    <location>
        <begin position="224"/>
        <end position="253"/>
    </location>
</feature>
<organism evidence="2 3">
    <name type="scientific">Bifidobacterium longum subsp. infantis</name>
    <dbReference type="NCBI Taxonomy" id="1682"/>
    <lineage>
        <taxon>Bacteria</taxon>
        <taxon>Bacillati</taxon>
        <taxon>Actinomycetota</taxon>
        <taxon>Actinomycetes</taxon>
        <taxon>Bifidobacteriales</taxon>
        <taxon>Bifidobacteriaceae</taxon>
        <taxon>Bifidobacterium</taxon>
    </lineage>
</organism>
<name>A0A564VJY3_BIFLI</name>
<dbReference type="RefSeq" id="WP_234884694.1">
    <property type="nucleotide sequence ID" value="NZ_CABHND010000034.1"/>
</dbReference>
<proteinExistence type="predicted"/>
<gene>
    <name evidence="2" type="ORF">BLJG463_01134</name>
</gene>
<evidence type="ECO:0008006" key="4">
    <source>
        <dbReference type="Google" id="ProtNLM"/>
    </source>
</evidence>
<dbReference type="InterPro" id="IPR018674">
    <property type="entry name" value="DUF2142_membrane"/>
</dbReference>
<evidence type="ECO:0000256" key="1">
    <source>
        <dbReference type="SAM" id="Phobius"/>
    </source>
</evidence>
<feature type="transmembrane region" description="Helical" evidence="1">
    <location>
        <begin position="148"/>
        <end position="169"/>
    </location>
</feature>
<dbReference type="EMBL" id="CABHNT010000024">
    <property type="protein sequence ID" value="VUX32708.1"/>
    <property type="molecule type" value="Genomic_DNA"/>
</dbReference>
<sequence length="274" mass="28705">MEAVILLMGFVLIAVTSAGHIPDVWAHTYRIDGIVNGDVLARPVGSTSILHSGSGNVGGCVSRDWIQFSIDHYDGYDPAAVNADFLERYGTGSTAAGSGTNSTSTANTTCVDTPYNNAAVNSPVAYLPQLAAFAIGAASTLTPGTTYVLAEVIMLLVYAGCMFAAVAALPRWRLPTALLLVSPPLIFRYSFAISADSMAQALCLLFACLLFSCMADPRADNGRLTVLMTVGVLMGMSKFTFTPLLLLGFLALIPWHRAVSESTAVPSAADAAQA</sequence>
<dbReference type="Proteomes" id="UP000345266">
    <property type="component" value="Unassembled WGS sequence"/>
</dbReference>